<gene>
    <name evidence="1" type="ORF">FEI14_07865</name>
</gene>
<evidence type="ECO:0000313" key="1">
    <source>
        <dbReference type="EMBL" id="TLF42194.1"/>
    </source>
</evidence>
<evidence type="ECO:0000313" key="2">
    <source>
        <dbReference type="Proteomes" id="UP000307781"/>
    </source>
</evidence>
<dbReference type="InterPro" id="IPR029071">
    <property type="entry name" value="Ubiquitin-like_domsf"/>
</dbReference>
<reference evidence="1 2" key="1">
    <citation type="submission" date="2019-05" db="EMBL/GenBank/DDBJ databases">
        <title>Genome-based reclassification of Lactobacillus casei as Lactobacillus casei subsp. casei. subsp.nov., description of Lactobacillus casei subsp. zeae subsp. nov., and emended description of Lactobacillus casei.</title>
        <authorList>
            <person name="Huang C.-H."/>
        </authorList>
    </citation>
    <scope>NUCLEOTIDE SEQUENCE [LARGE SCALE GENOMIC DNA]</scope>
    <source>
        <strain evidence="1 2">CRBIP24.58</strain>
    </source>
</reference>
<dbReference type="InterPro" id="IPR024962">
    <property type="entry name" value="YukD-like"/>
</dbReference>
<comment type="caution">
    <text evidence="1">The sequence shown here is derived from an EMBL/GenBank/DDBJ whole genome shotgun (WGS) entry which is preliminary data.</text>
</comment>
<proteinExistence type="predicted"/>
<sequence>MAKKQEAINIELKTGNQLLDLRVPKYVTVSRLKTLLVPILQAKHLVLPASWRLVQTTKHLVMDERTLIANYPIADGDRFEIEFLEETK</sequence>
<accession>A0A5R8LXY5</accession>
<dbReference type="AlphaFoldDB" id="A0A5R8LXY5"/>
<dbReference type="Proteomes" id="UP000307781">
    <property type="component" value="Unassembled WGS sequence"/>
</dbReference>
<dbReference type="RefSeq" id="WP_075761002.1">
    <property type="nucleotide sequence ID" value="NZ_CP074379.1"/>
</dbReference>
<organism evidence="1 2">
    <name type="scientific">Lacticaseibacillus zeae</name>
    <name type="common">Lactobacillus zeae</name>
    <dbReference type="NCBI Taxonomy" id="57037"/>
    <lineage>
        <taxon>Bacteria</taxon>
        <taxon>Bacillati</taxon>
        <taxon>Bacillota</taxon>
        <taxon>Bacilli</taxon>
        <taxon>Lactobacillales</taxon>
        <taxon>Lactobacillaceae</taxon>
        <taxon>Lacticaseibacillus</taxon>
    </lineage>
</organism>
<name>A0A5R8LXY5_LACZE</name>
<protein>
    <submittedName>
        <fullName evidence="1">Secretion system protein YukD</fullName>
    </submittedName>
</protein>
<dbReference type="EMBL" id="VBWN01000004">
    <property type="protein sequence ID" value="TLF42194.1"/>
    <property type="molecule type" value="Genomic_DNA"/>
</dbReference>
<dbReference type="Gene3D" id="3.10.20.90">
    <property type="entry name" value="Phosphatidylinositol 3-kinase Catalytic Subunit, Chain A, domain 1"/>
    <property type="match status" value="1"/>
</dbReference>
<dbReference type="SUPFAM" id="SSF54236">
    <property type="entry name" value="Ubiquitin-like"/>
    <property type="match status" value="1"/>
</dbReference>
<dbReference type="Pfam" id="PF08817">
    <property type="entry name" value="YukD"/>
    <property type="match status" value="1"/>
</dbReference>